<sequence>MKKWLKRISISFIILIGLVIGAFMVWAQFDYDPSKEAKTYVEQQDGKDYQFGDPESEVGFVFYQGAKVDPGAYSYIGSQLAKNGHFVVIPKLPFNIALLDANAALPIIDAHPKIKRWYVMGHSLGGSAASTVLEERSKIKGIIFLASYPIDAIDTPSLTVYGGRDGVLPVADIEASKKNLRSDATFHFIEEGNHANFGMYGAQKGDNTSPLTPKAQQDEAIEAIESFISSK</sequence>
<dbReference type="InterPro" id="IPR029058">
    <property type="entry name" value="AB_hydrolase_fold"/>
</dbReference>
<reference evidence="2 3" key="1">
    <citation type="submission" date="2019-10" db="EMBL/GenBank/DDBJ databases">
        <authorList>
            <person name="Karimi E."/>
        </authorList>
    </citation>
    <scope>NUCLEOTIDE SEQUENCE [LARGE SCALE GENOMIC DNA]</scope>
    <source>
        <strain evidence="2">Exiguobacterium sp. 9Y</strain>
    </source>
</reference>
<gene>
    <name evidence="2" type="ORF">EXIGUO9Y_230113</name>
</gene>
<name>A0A653I8X2_9BACL</name>
<dbReference type="Pfam" id="PF12695">
    <property type="entry name" value="Abhydrolase_5"/>
    <property type="match status" value="1"/>
</dbReference>
<feature type="domain" description="Alpha/beta hydrolase fold-5" evidence="1">
    <location>
        <begin position="60"/>
        <end position="217"/>
    </location>
</feature>
<proteinExistence type="predicted"/>
<dbReference type="Gene3D" id="3.40.50.1820">
    <property type="entry name" value="alpha/beta hydrolase"/>
    <property type="match status" value="1"/>
</dbReference>
<dbReference type="EMBL" id="CABWKQ010000016">
    <property type="protein sequence ID" value="VWX35334.1"/>
    <property type="molecule type" value="Genomic_DNA"/>
</dbReference>
<evidence type="ECO:0000313" key="2">
    <source>
        <dbReference type="EMBL" id="VWX35334.1"/>
    </source>
</evidence>
<keyword evidence="2" id="KW-0378">Hydrolase</keyword>
<dbReference type="InterPro" id="IPR029059">
    <property type="entry name" value="AB_hydrolase_5"/>
</dbReference>
<evidence type="ECO:0000259" key="1">
    <source>
        <dbReference type="Pfam" id="PF12695"/>
    </source>
</evidence>
<organism evidence="2 3">
    <name type="scientific">Exiguobacterium oxidotolerans</name>
    <dbReference type="NCBI Taxonomy" id="223958"/>
    <lineage>
        <taxon>Bacteria</taxon>
        <taxon>Bacillati</taxon>
        <taxon>Bacillota</taxon>
        <taxon>Bacilli</taxon>
        <taxon>Bacillales</taxon>
        <taxon>Bacillales Family XII. Incertae Sedis</taxon>
        <taxon>Exiguobacterium</taxon>
    </lineage>
</organism>
<protein>
    <submittedName>
        <fullName evidence="2">Alpha/beta hydrolase</fullName>
    </submittedName>
</protein>
<evidence type="ECO:0000313" key="3">
    <source>
        <dbReference type="Proteomes" id="UP000439752"/>
    </source>
</evidence>
<dbReference type="SUPFAM" id="SSF53474">
    <property type="entry name" value="alpha/beta-Hydrolases"/>
    <property type="match status" value="1"/>
</dbReference>
<dbReference type="GO" id="GO:0016787">
    <property type="term" value="F:hydrolase activity"/>
    <property type="evidence" value="ECO:0007669"/>
    <property type="project" value="UniProtKB-KW"/>
</dbReference>
<accession>A0A653I8X2</accession>
<keyword evidence="3" id="KW-1185">Reference proteome</keyword>
<dbReference type="Proteomes" id="UP000439752">
    <property type="component" value="Unassembled WGS sequence"/>
</dbReference>
<dbReference type="AlphaFoldDB" id="A0A653I8X2"/>
<dbReference type="RefSeq" id="WP_159173238.1">
    <property type="nucleotide sequence ID" value="NZ_LR732312.1"/>
</dbReference>